<dbReference type="InterPro" id="IPR000831">
    <property type="entry name" value="Trp_repress"/>
</dbReference>
<proteinExistence type="predicted"/>
<dbReference type="Gene3D" id="1.10.1270.10">
    <property type="entry name" value="TrpR-like"/>
    <property type="match status" value="1"/>
</dbReference>
<dbReference type="InterPro" id="IPR010921">
    <property type="entry name" value="Trp_repressor/repl_initiator"/>
</dbReference>
<dbReference type="NCBIfam" id="TIGR02531">
    <property type="entry name" value="yecD_yerC"/>
    <property type="match status" value="1"/>
</dbReference>
<name>A0A4R4EB77_9BACL</name>
<dbReference type="SUPFAM" id="SSF48295">
    <property type="entry name" value="TrpR-like"/>
    <property type="match status" value="1"/>
</dbReference>
<gene>
    <name evidence="1" type="ORF">E0485_17460</name>
</gene>
<accession>A0A4R4EB77</accession>
<dbReference type="GO" id="GO:0043565">
    <property type="term" value="F:sequence-specific DNA binding"/>
    <property type="evidence" value="ECO:0007669"/>
    <property type="project" value="InterPro"/>
</dbReference>
<keyword evidence="2" id="KW-1185">Reference proteome</keyword>
<reference evidence="1 2" key="1">
    <citation type="submission" date="2019-03" db="EMBL/GenBank/DDBJ databases">
        <authorList>
            <person name="Kim M.K.M."/>
        </authorList>
    </citation>
    <scope>NUCLEOTIDE SEQUENCE [LARGE SCALE GENOMIC DNA]</scope>
    <source>
        <strain evidence="1 2">18JY21-1</strain>
    </source>
</reference>
<evidence type="ECO:0000313" key="2">
    <source>
        <dbReference type="Proteomes" id="UP000295418"/>
    </source>
</evidence>
<dbReference type="Pfam" id="PF01371">
    <property type="entry name" value="Trp_repressor"/>
    <property type="match status" value="1"/>
</dbReference>
<evidence type="ECO:0000313" key="1">
    <source>
        <dbReference type="EMBL" id="TCZ75391.1"/>
    </source>
</evidence>
<sequence>MLINELQGKALNDFMEGILSLETVEECCAFFDDLCTVNEIKTMIQRFQVAKMLHNHNTYAQIEEEAGASTATISRVKRSLYHGNHSYEFIFARMKNNHHPENISE</sequence>
<dbReference type="PIRSF" id="PIRSF012508">
    <property type="entry name" value="YerC"/>
    <property type="match status" value="1"/>
</dbReference>
<dbReference type="EMBL" id="SKFG01000020">
    <property type="protein sequence ID" value="TCZ75391.1"/>
    <property type="molecule type" value="Genomic_DNA"/>
</dbReference>
<dbReference type="OrthoDB" id="2874807at2"/>
<organism evidence="1 2">
    <name type="scientific">Paenibacillus albiflavus</name>
    <dbReference type="NCBI Taxonomy" id="2545760"/>
    <lineage>
        <taxon>Bacteria</taxon>
        <taxon>Bacillati</taxon>
        <taxon>Bacillota</taxon>
        <taxon>Bacilli</taxon>
        <taxon>Bacillales</taxon>
        <taxon>Paenibacillaceae</taxon>
        <taxon>Paenibacillus</taxon>
    </lineage>
</organism>
<protein>
    <submittedName>
        <fullName evidence="1">Transcriptional regulator</fullName>
    </submittedName>
</protein>
<dbReference type="RefSeq" id="WP_132419356.1">
    <property type="nucleotide sequence ID" value="NZ_SKFG01000020.1"/>
</dbReference>
<dbReference type="PANTHER" id="PTHR40080:SF1">
    <property type="entry name" value="TRPR-LIKE PROTEIN YERC_YECD"/>
    <property type="match status" value="1"/>
</dbReference>
<dbReference type="Proteomes" id="UP000295418">
    <property type="component" value="Unassembled WGS sequence"/>
</dbReference>
<comment type="caution">
    <text evidence="1">The sequence shown here is derived from an EMBL/GenBank/DDBJ whole genome shotgun (WGS) entry which is preliminary data.</text>
</comment>
<dbReference type="GO" id="GO:0003700">
    <property type="term" value="F:DNA-binding transcription factor activity"/>
    <property type="evidence" value="ECO:0007669"/>
    <property type="project" value="InterPro"/>
</dbReference>
<dbReference type="PANTHER" id="PTHR40080">
    <property type="entry name" value="LMO1763 PROTEIN"/>
    <property type="match status" value="1"/>
</dbReference>
<dbReference type="AlphaFoldDB" id="A0A4R4EB77"/>
<dbReference type="InterPro" id="IPR038116">
    <property type="entry name" value="TrpR-like_sf"/>
</dbReference>
<dbReference type="InterPro" id="IPR013368">
    <property type="entry name" value="YecD_YerC"/>
</dbReference>